<feature type="compositionally biased region" description="Basic residues" evidence="2">
    <location>
        <begin position="261"/>
        <end position="275"/>
    </location>
</feature>
<feature type="compositionally biased region" description="Polar residues" evidence="2">
    <location>
        <begin position="154"/>
        <end position="164"/>
    </location>
</feature>
<keyword evidence="5" id="KW-1185">Reference proteome</keyword>
<sequence length="920" mass="101987">MPLPGFPFTQSWGFLSLAKDAPSPEEEGDSTSPSTLGHGSSENNAALTSPQETDSHVAETPPNTDAGPNTVVIHDDPESDDDEVLDITKALRAKASLRKPSPTTAASGPPAPGSLAAEAQNRPAPRTSAILRGLGWLTESSDAPTPGSDRISMERSTQVSNDIQTGPDEGIPPRAIQSSLQRQQERQAAKKSKEEKQLERQKIIDLIKGIERRQREGTQAFDDRRRQGSTAPSSRVEVVDLRSPTSVVTKARSVAASSPSRHSRRKREERRRRKEQKSARAGRGANSGALTVESLEETGTSGVDADIFLLTKRVADASSQKPRTQIVTGLESGDVQREYQGYMGPQAQAELADIRRPLPSVPSRIPQTGHNTRSSITAPSRARKCDRCTRMKRPCTYGQPCSRCQIAGVECVYFHNNIRPPRAEPPENQQRITTSRPSNQTESFVDQQYRLSLPQPGFQEPSMTKRQPRIRQPPQPPRSPSYSPSPEPDLSPVDAVPAIDMFGPDQMVQQYVVYRTQKLPIDHNEDPEETRSDYAVRCSEHSKLLHANQQVLARLNKPKKGVMGRSWKYRPGLDEGQVPGLADGRVEYSTGEGVYYDRKKYDVWSVVVVKREDPEAMKVERKIVFECQGEQEDEQGVSEAEEQVEVNTEVQEVEAEVEVEMDAEGDTEMGGENITAETSAETAGESQLAGTTQAATETQPKKDLPWWHHDYYADSDDDENDDDNAEDNTTSPAEKYPYNPPPPIIIPQGTNALDLLSITPTHHSSYTRPNLANIAALEVFLSLTEPKNNYMDDNIHYNFVLKPPQEFEFEKAGLDNAMTRQLFNVIWRPPGNTNTAKYKWEFEEVRVWVEEGKLEGPIDLSDFVVEDGEKGGYFVNKGKKKEVGRAGDVKGKGKAVEQRDGEDGRGVWEGEGEGEASEEE</sequence>
<organism evidence="4 5">
    <name type="scientific">Apiosordaria backusii</name>
    <dbReference type="NCBI Taxonomy" id="314023"/>
    <lineage>
        <taxon>Eukaryota</taxon>
        <taxon>Fungi</taxon>
        <taxon>Dikarya</taxon>
        <taxon>Ascomycota</taxon>
        <taxon>Pezizomycotina</taxon>
        <taxon>Sordariomycetes</taxon>
        <taxon>Sordariomycetidae</taxon>
        <taxon>Sordariales</taxon>
        <taxon>Lasiosphaeriaceae</taxon>
        <taxon>Apiosordaria</taxon>
    </lineage>
</organism>
<protein>
    <recommendedName>
        <fullName evidence="3">Zn(2)-C6 fungal-type domain-containing protein</fullName>
    </recommendedName>
</protein>
<dbReference type="CDD" id="cd00067">
    <property type="entry name" value="GAL4"/>
    <property type="match status" value="1"/>
</dbReference>
<feature type="compositionally biased region" description="Polar residues" evidence="2">
    <location>
        <begin position="675"/>
        <end position="698"/>
    </location>
</feature>
<evidence type="ECO:0000256" key="2">
    <source>
        <dbReference type="SAM" id="MobiDB-lite"/>
    </source>
</evidence>
<feature type="compositionally biased region" description="Acidic residues" evidence="2">
    <location>
        <begin position="651"/>
        <end position="669"/>
    </location>
</feature>
<feature type="compositionally biased region" description="Low complexity" evidence="2">
    <location>
        <begin position="250"/>
        <end position="260"/>
    </location>
</feature>
<feature type="region of interest" description="Disordered" evidence="2">
    <location>
        <begin position="360"/>
        <end position="382"/>
    </location>
</feature>
<feature type="region of interest" description="Disordered" evidence="2">
    <location>
        <begin position="1"/>
        <end position="295"/>
    </location>
</feature>
<feature type="compositionally biased region" description="Polar residues" evidence="2">
    <location>
        <begin position="427"/>
        <end position="450"/>
    </location>
</feature>
<feature type="compositionally biased region" description="Basic and acidic residues" evidence="2">
    <location>
        <begin position="699"/>
        <end position="712"/>
    </location>
</feature>
<feature type="region of interest" description="Disordered" evidence="2">
    <location>
        <begin position="630"/>
        <end position="740"/>
    </location>
</feature>
<dbReference type="InterPro" id="IPR036864">
    <property type="entry name" value="Zn2-C6_fun-type_DNA-bd_sf"/>
</dbReference>
<dbReference type="InterPro" id="IPR001138">
    <property type="entry name" value="Zn2Cys6_DnaBD"/>
</dbReference>
<reference evidence="4" key="1">
    <citation type="submission" date="2023-06" db="EMBL/GenBank/DDBJ databases">
        <title>Genome-scale phylogeny and comparative genomics of the fungal order Sordariales.</title>
        <authorList>
            <consortium name="Lawrence Berkeley National Laboratory"/>
            <person name="Hensen N."/>
            <person name="Bonometti L."/>
            <person name="Westerberg I."/>
            <person name="Brannstrom I.O."/>
            <person name="Guillou S."/>
            <person name="Cros-Aarteil S."/>
            <person name="Calhoun S."/>
            <person name="Haridas S."/>
            <person name="Kuo A."/>
            <person name="Mondo S."/>
            <person name="Pangilinan J."/>
            <person name="Riley R."/>
            <person name="Labutti K."/>
            <person name="Andreopoulos B."/>
            <person name="Lipzen A."/>
            <person name="Chen C."/>
            <person name="Yanf M."/>
            <person name="Daum C."/>
            <person name="Ng V."/>
            <person name="Clum A."/>
            <person name="Steindorff A."/>
            <person name="Ohm R."/>
            <person name="Martin F."/>
            <person name="Silar P."/>
            <person name="Natvig D."/>
            <person name="Lalanne C."/>
            <person name="Gautier V."/>
            <person name="Ament-Velasquez S.L."/>
            <person name="Kruys A."/>
            <person name="Hutchinson M.I."/>
            <person name="Powell A.J."/>
            <person name="Barry K."/>
            <person name="Miller A.N."/>
            <person name="Grigoriev I.V."/>
            <person name="Debuchy R."/>
            <person name="Gladieux P."/>
            <person name="Thoren M.H."/>
            <person name="Johannesson H."/>
        </authorList>
    </citation>
    <scope>NUCLEOTIDE SEQUENCE</scope>
    <source>
        <strain evidence="4">CBS 540.89</strain>
    </source>
</reference>
<keyword evidence="1" id="KW-0539">Nucleus</keyword>
<evidence type="ECO:0000313" key="5">
    <source>
        <dbReference type="Proteomes" id="UP001172159"/>
    </source>
</evidence>
<feature type="compositionally biased region" description="Acidic residues" evidence="2">
    <location>
        <begin position="630"/>
        <end position="644"/>
    </location>
</feature>
<feature type="compositionally biased region" description="Basic and acidic residues" evidence="2">
    <location>
        <begin position="882"/>
        <end position="908"/>
    </location>
</feature>
<feature type="compositionally biased region" description="Low complexity" evidence="2">
    <location>
        <begin position="279"/>
        <end position="289"/>
    </location>
</feature>
<dbReference type="Pfam" id="PF00172">
    <property type="entry name" value="Zn_clus"/>
    <property type="match status" value="1"/>
</dbReference>
<feature type="region of interest" description="Disordered" evidence="2">
    <location>
        <begin position="882"/>
        <end position="920"/>
    </location>
</feature>
<dbReference type="Proteomes" id="UP001172159">
    <property type="component" value="Unassembled WGS sequence"/>
</dbReference>
<dbReference type="EMBL" id="JAUKTV010000008">
    <property type="protein sequence ID" value="KAK0732879.1"/>
    <property type="molecule type" value="Genomic_DNA"/>
</dbReference>
<feature type="compositionally biased region" description="Polar residues" evidence="2">
    <location>
        <begin position="30"/>
        <end position="52"/>
    </location>
</feature>
<gene>
    <name evidence="4" type="ORF">B0T21DRAFT_413030</name>
</gene>
<dbReference type="SUPFAM" id="SSF57701">
    <property type="entry name" value="Zn2/Cys6 DNA-binding domain"/>
    <property type="match status" value="1"/>
</dbReference>
<dbReference type="Gene3D" id="4.10.240.10">
    <property type="entry name" value="Zn(2)-C6 fungal-type DNA-binding domain"/>
    <property type="match status" value="1"/>
</dbReference>
<dbReference type="GO" id="GO:0008270">
    <property type="term" value="F:zinc ion binding"/>
    <property type="evidence" value="ECO:0007669"/>
    <property type="project" value="InterPro"/>
</dbReference>
<feature type="compositionally biased region" description="Polar residues" evidence="2">
    <location>
        <begin position="365"/>
        <end position="378"/>
    </location>
</feature>
<dbReference type="GO" id="GO:0000981">
    <property type="term" value="F:DNA-binding transcription factor activity, RNA polymerase II-specific"/>
    <property type="evidence" value="ECO:0007669"/>
    <property type="project" value="InterPro"/>
</dbReference>
<comment type="caution">
    <text evidence="4">The sequence shown here is derived from an EMBL/GenBank/DDBJ whole genome shotgun (WGS) entry which is preliminary data.</text>
</comment>
<feature type="region of interest" description="Disordered" evidence="2">
    <location>
        <begin position="419"/>
        <end position="497"/>
    </location>
</feature>
<feature type="domain" description="Zn(2)-C6 fungal-type" evidence="3">
    <location>
        <begin position="384"/>
        <end position="413"/>
    </location>
</feature>
<evidence type="ECO:0000259" key="3">
    <source>
        <dbReference type="PROSITE" id="PS50048"/>
    </source>
</evidence>
<feature type="compositionally biased region" description="Basic and acidic residues" evidence="2">
    <location>
        <begin position="183"/>
        <end position="226"/>
    </location>
</feature>
<accession>A0AA40BET5</accession>
<dbReference type="PROSITE" id="PS50048">
    <property type="entry name" value="ZN2_CY6_FUNGAL_2"/>
    <property type="match status" value="1"/>
</dbReference>
<evidence type="ECO:0000256" key="1">
    <source>
        <dbReference type="ARBA" id="ARBA00023242"/>
    </source>
</evidence>
<feature type="compositionally biased region" description="Acidic residues" evidence="2">
    <location>
        <begin position="713"/>
        <end position="726"/>
    </location>
</feature>
<feature type="compositionally biased region" description="Pro residues" evidence="2">
    <location>
        <begin position="471"/>
        <end position="489"/>
    </location>
</feature>
<name>A0AA40BET5_9PEZI</name>
<feature type="compositionally biased region" description="Acidic residues" evidence="2">
    <location>
        <begin position="910"/>
        <end position="920"/>
    </location>
</feature>
<feature type="compositionally biased region" description="Low complexity" evidence="2">
    <location>
        <begin position="100"/>
        <end position="117"/>
    </location>
</feature>
<proteinExistence type="predicted"/>
<evidence type="ECO:0000313" key="4">
    <source>
        <dbReference type="EMBL" id="KAK0732879.1"/>
    </source>
</evidence>
<dbReference type="AlphaFoldDB" id="A0AA40BET5"/>